<dbReference type="AlphaFoldDB" id="A0A433B8U1"/>
<evidence type="ECO:0000313" key="2">
    <source>
        <dbReference type="EMBL" id="RUP11925.1"/>
    </source>
</evidence>
<dbReference type="InterPro" id="IPR000219">
    <property type="entry name" value="DH_dom"/>
</dbReference>
<reference evidence="2 3" key="1">
    <citation type="journal article" date="2018" name="New Phytol.">
        <title>Phylogenomics of Endogonaceae and evolution of mycorrhizas within Mucoromycota.</title>
        <authorList>
            <person name="Chang Y."/>
            <person name="Desiro A."/>
            <person name="Na H."/>
            <person name="Sandor L."/>
            <person name="Lipzen A."/>
            <person name="Clum A."/>
            <person name="Barry K."/>
            <person name="Grigoriev I.V."/>
            <person name="Martin F.M."/>
            <person name="Stajich J.E."/>
            <person name="Smith M.E."/>
            <person name="Bonito G."/>
            <person name="Spatafora J.W."/>
        </authorList>
    </citation>
    <scope>NUCLEOTIDE SEQUENCE [LARGE SCALE GENOMIC DNA]</scope>
    <source>
        <strain evidence="2 3">GMNB39</strain>
    </source>
</reference>
<dbReference type="Proteomes" id="UP000268093">
    <property type="component" value="Unassembled WGS sequence"/>
</dbReference>
<dbReference type="Gene3D" id="1.20.900.10">
    <property type="entry name" value="Dbl homology (DH) domain"/>
    <property type="match status" value="1"/>
</dbReference>
<dbReference type="GO" id="GO:0005085">
    <property type="term" value="F:guanyl-nucleotide exchange factor activity"/>
    <property type="evidence" value="ECO:0007669"/>
    <property type="project" value="InterPro"/>
</dbReference>
<evidence type="ECO:0000313" key="3">
    <source>
        <dbReference type="Proteomes" id="UP000268093"/>
    </source>
</evidence>
<evidence type="ECO:0000259" key="1">
    <source>
        <dbReference type="PROSITE" id="PS50010"/>
    </source>
</evidence>
<dbReference type="OrthoDB" id="660555at2759"/>
<dbReference type="EMBL" id="RBNI01016087">
    <property type="protein sequence ID" value="RUP11925.1"/>
    <property type="molecule type" value="Genomic_DNA"/>
</dbReference>
<keyword evidence="3" id="KW-1185">Reference proteome</keyword>
<protein>
    <recommendedName>
        <fullName evidence="1">DH domain-containing protein</fullName>
    </recommendedName>
</protein>
<gene>
    <name evidence="2" type="ORF">BC936DRAFT_139931</name>
</gene>
<organism evidence="2 3">
    <name type="scientific">Jimgerdemannia flammicorona</name>
    <dbReference type="NCBI Taxonomy" id="994334"/>
    <lineage>
        <taxon>Eukaryota</taxon>
        <taxon>Fungi</taxon>
        <taxon>Fungi incertae sedis</taxon>
        <taxon>Mucoromycota</taxon>
        <taxon>Mucoromycotina</taxon>
        <taxon>Endogonomycetes</taxon>
        <taxon>Endogonales</taxon>
        <taxon>Endogonaceae</taxon>
        <taxon>Jimgerdemannia</taxon>
    </lineage>
</organism>
<accession>A0A433B8U1</accession>
<dbReference type="SUPFAM" id="SSF48065">
    <property type="entry name" value="DBL homology domain (DH-domain)"/>
    <property type="match status" value="1"/>
</dbReference>
<sequence>MLAPSRLDVFFVTGFLLTADDERRTHLVREFVATEDSYVHNLQVLVDVRSNTEGFPDPLFLRLQKLQVFARPLRSFARDKSQAILDNYQAKKIFVNVEELLAANHAFIVELNKSTAVVEGGERPNFGDVCAKHVGLFVASKVVGLGMTRQHRSFTHIHT</sequence>
<comment type="caution">
    <text evidence="2">The sequence shown here is derived from an EMBL/GenBank/DDBJ whole genome shotgun (WGS) entry which is preliminary data.</text>
</comment>
<dbReference type="Pfam" id="PF00621">
    <property type="entry name" value="RhoGEF"/>
    <property type="match status" value="1"/>
</dbReference>
<feature type="domain" description="DH" evidence="1">
    <location>
        <begin position="23"/>
        <end position="159"/>
    </location>
</feature>
<dbReference type="PROSITE" id="PS50010">
    <property type="entry name" value="DH_2"/>
    <property type="match status" value="1"/>
</dbReference>
<name>A0A433B8U1_9FUNG</name>
<proteinExistence type="predicted"/>
<dbReference type="InterPro" id="IPR035899">
    <property type="entry name" value="DBL_dom_sf"/>
</dbReference>